<evidence type="ECO:0000256" key="5">
    <source>
        <dbReference type="ARBA" id="ARBA00022490"/>
    </source>
</evidence>
<comment type="subunit">
    <text evidence="9">Heteromultimer composed of HisG and HisZ subunits.</text>
</comment>
<sequence>MKNNLLPLGTRDEFGVRSEEKQRIIGVIQRHFNNLGFARISTPIIEKQAVFQPYQLVNSKMYRLLDQEGDTIVLRPDLTLPIARFLSSTSIPLPQKFCYVGDIFRLSRSLSGSYNQLTQAGIELVGYQSTKAELECLINIYDLSQEILDEQITIELGYADFAKIFLDIFTTDVDLRRQIAQALFDKKITEYERLISSFEDQRLYPLLKKWPRLFGEPDVIFQELNQYELPESVTLRLKKIKEIVLLVRQVLPKQQLAIDLSSRAPQQYYTGLTFRGFAKSGEDYIFSGGRYDNLLANFQAQNEPAVGMGIDIDLLTDLCVKKFNRIPKTLVFSSIKNWSKAQALVKKLPNATLSLSNTKVEAVKEAQKLQAKLIDIEEDEDEFENSSN</sequence>
<evidence type="ECO:0000256" key="10">
    <source>
        <dbReference type="PIRSR" id="PIRSR001549-1"/>
    </source>
</evidence>
<comment type="miscellaneous">
    <text evidence="9">This function is generally fulfilled by the C-terminal part of HisG, which is missing in some bacteria such as this one.</text>
</comment>
<evidence type="ECO:0000256" key="3">
    <source>
        <dbReference type="ARBA" id="ARBA00005539"/>
    </source>
</evidence>
<accession>A0A4R5NEB2</accession>
<dbReference type="GO" id="GO:0140096">
    <property type="term" value="F:catalytic activity, acting on a protein"/>
    <property type="evidence" value="ECO:0007669"/>
    <property type="project" value="UniProtKB-ARBA"/>
</dbReference>
<feature type="binding site" evidence="10">
    <location>
        <begin position="268"/>
        <end position="269"/>
    </location>
    <ligand>
        <name>L-histidine</name>
        <dbReference type="ChEBI" id="CHEBI:57595"/>
    </ligand>
</feature>
<dbReference type="EMBL" id="PUFN01000019">
    <property type="protein sequence ID" value="TDG71775.1"/>
    <property type="molecule type" value="Genomic_DNA"/>
</dbReference>
<dbReference type="Pfam" id="PF13393">
    <property type="entry name" value="tRNA-synt_His"/>
    <property type="match status" value="1"/>
</dbReference>
<evidence type="ECO:0000256" key="6">
    <source>
        <dbReference type="ARBA" id="ARBA00022605"/>
    </source>
</evidence>
<keyword evidence="14" id="KW-1185">Reference proteome</keyword>
<comment type="caution">
    <text evidence="13">The sequence shown here is derived from an EMBL/GenBank/DDBJ whole genome shotgun (WGS) entry which is preliminary data.</text>
</comment>
<evidence type="ECO:0000256" key="4">
    <source>
        <dbReference type="ARBA" id="ARBA00020397"/>
    </source>
</evidence>
<name>A0A4R5NEB2_9LACO</name>
<feature type="coiled-coil region" evidence="11">
    <location>
        <begin position="359"/>
        <end position="386"/>
    </location>
</feature>
<feature type="domain" description="Class II Histidinyl-tRNA synthetase (HisRS)-like catalytic core" evidence="12">
    <location>
        <begin position="18"/>
        <end position="313"/>
    </location>
</feature>
<keyword evidence="7 9" id="KW-0368">Histidine biosynthesis</keyword>
<dbReference type="PANTHER" id="PTHR43707:SF6">
    <property type="entry name" value="ATP PHOSPHORIBOSYLTRANSFERASE REGULATORY SUBUNIT"/>
    <property type="match status" value="1"/>
</dbReference>
<dbReference type="GO" id="GO:0004821">
    <property type="term" value="F:histidine-tRNA ligase activity"/>
    <property type="evidence" value="ECO:0007669"/>
    <property type="project" value="TreeGrafter"/>
</dbReference>
<dbReference type="SUPFAM" id="SSF55681">
    <property type="entry name" value="Class II aaRS and biotin synthetases"/>
    <property type="match status" value="1"/>
</dbReference>
<reference evidence="13 14" key="1">
    <citation type="journal article" date="2019" name="Appl. Microbiol. Biotechnol.">
        <title>Uncovering carbohydrate metabolism through a genotype-phenotype association study of 56 lactic acid bacteria genomes.</title>
        <authorList>
            <person name="Buron-Moles G."/>
            <person name="Chailyan A."/>
            <person name="Dolejs I."/>
            <person name="Forster J."/>
            <person name="Miks M.H."/>
        </authorList>
    </citation>
    <scope>NUCLEOTIDE SEQUENCE [LARGE SCALE GENOMIC DNA]</scope>
    <source>
        <strain evidence="13 14">ATCC 29644</strain>
    </source>
</reference>
<dbReference type="PANTHER" id="PTHR43707">
    <property type="entry name" value="HISTIDYL-TRNA SYNTHETASE"/>
    <property type="match status" value="1"/>
</dbReference>
<keyword evidence="11" id="KW-0175">Coiled coil</keyword>
<dbReference type="RefSeq" id="WP_010020638.1">
    <property type="nucleotide sequence ID" value="NZ_PUFN01000019.1"/>
</dbReference>
<comment type="pathway">
    <text evidence="2 9">Amino-acid biosynthesis; L-histidine biosynthesis; L-histidine from 5-phospho-alpha-D-ribose 1-diphosphate: step 1/9.</text>
</comment>
<dbReference type="UniPathway" id="UPA00031">
    <property type="reaction ID" value="UER00006"/>
</dbReference>
<feature type="binding site" evidence="10">
    <location>
        <position position="105"/>
    </location>
    <ligand>
        <name>L-histidine</name>
        <dbReference type="ChEBI" id="CHEBI:57595"/>
    </ligand>
</feature>
<dbReference type="Proteomes" id="UP000295257">
    <property type="component" value="Unassembled WGS sequence"/>
</dbReference>
<dbReference type="AlphaFoldDB" id="A0A4R5NEB2"/>
<dbReference type="HAMAP" id="MF_00125">
    <property type="entry name" value="HisZ"/>
    <property type="match status" value="1"/>
</dbReference>
<feature type="binding site" evidence="10">
    <location>
        <position position="119"/>
    </location>
    <ligand>
        <name>L-histidine</name>
        <dbReference type="ChEBI" id="CHEBI:57595"/>
    </ligand>
</feature>
<dbReference type="OrthoDB" id="9800814at2"/>
<keyword evidence="6 9" id="KW-0028">Amino-acid biosynthesis</keyword>
<dbReference type="GO" id="GO:0000105">
    <property type="term" value="P:L-histidine biosynthetic process"/>
    <property type="evidence" value="ECO:0007669"/>
    <property type="project" value="UniProtKB-UniRule"/>
</dbReference>
<dbReference type="Gene3D" id="3.30.930.10">
    <property type="entry name" value="Bira Bifunctional Protein, Domain 2"/>
    <property type="match status" value="1"/>
</dbReference>
<evidence type="ECO:0000256" key="7">
    <source>
        <dbReference type="ARBA" id="ARBA00023102"/>
    </source>
</evidence>
<evidence type="ECO:0000256" key="8">
    <source>
        <dbReference type="ARBA" id="ARBA00025246"/>
    </source>
</evidence>
<comment type="function">
    <text evidence="8 9">Required for the first step of histidine biosynthesis. May allow the feedback regulation of ATP phosphoribosyltransferase activity by histidine.</text>
</comment>
<dbReference type="InterPro" id="IPR004517">
    <property type="entry name" value="HisZ"/>
</dbReference>
<evidence type="ECO:0000256" key="9">
    <source>
        <dbReference type="HAMAP-Rule" id="MF_00125"/>
    </source>
</evidence>
<dbReference type="GO" id="GO:0005737">
    <property type="term" value="C:cytoplasm"/>
    <property type="evidence" value="ECO:0007669"/>
    <property type="project" value="UniProtKB-SubCell"/>
</dbReference>
<dbReference type="GO" id="GO:0006427">
    <property type="term" value="P:histidyl-tRNA aminoacylation"/>
    <property type="evidence" value="ECO:0007669"/>
    <property type="project" value="TreeGrafter"/>
</dbReference>
<dbReference type="InterPro" id="IPR041715">
    <property type="entry name" value="HisRS-like_core"/>
</dbReference>
<evidence type="ECO:0000259" key="12">
    <source>
        <dbReference type="Pfam" id="PF13393"/>
    </source>
</evidence>
<gene>
    <name evidence="9" type="primary">hisZ</name>
    <name evidence="13" type="ORF">C5L30_002355</name>
</gene>
<evidence type="ECO:0000313" key="13">
    <source>
        <dbReference type="EMBL" id="TDG71775.1"/>
    </source>
</evidence>
<evidence type="ECO:0000256" key="11">
    <source>
        <dbReference type="SAM" id="Coils"/>
    </source>
</evidence>
<keyword evidence="5 9" id="KW-0963">Cytoplasm</keyword>
<evidence type="ECO:0000256" key="2">
    <source>
        <dbReference type="ARBA" id="ARBA00004667"/>
    </source>
</evidence>
<dbReference type="PIRSF" id="PIRSF001549">
    <property type="entry name" value="His-tRNA_synth"/>
    <property type="match status" value="1"/>
</dbReference>
<protein>
    <recommendedName>
        <fullName evidence="4 9">ATP phosphoribosyltransferase regulatory subunit</fullName>
    </recommendedName>
</protein>
<evidence type="ECO:0000313" key="14">
    <source>
        <dbReference type="Proteomes" id="UP000295257"/>
    </source>
</evidence>
<organism evidence="13 14">
    <name type="scientific">Companilactobacillus farciminis</name>
    <dbReference type="NCBI Taxonomy" id="1612"/>
    <lineage>
        <taxon>Bacteria</taxon>
        <taxon>Bacillati</taxon>
        <taxon>Bacillota</taxon>
        <taxon>Bacilli</taxon>
        <taxon>Lactobacillales</taxon>
        <taxon>Lactobacillaceae</taxon>
        <taxon>Companilactobacillus</taxon>
    </lineage>
</organism>
<comment type="similarity">
    <text evidence="3 9">Belongs to the class-II aminoacyl-tRNA synthetase family. HisZ subfamily.</text>
</comment>
<comment type="subcellular location">
    <subcellularLocation>
        <location evidence="1 9">Cytoplasm</location>
    </subcellularLocation>
</comment>
<dbReference type="GO" id="GO:0016740">
    <property type="term" value="F:transferase activity"/>
    <property type="evidence" value="ECO:0007669"/>
    <property type="project" value="UniProtKB-ARBA"/>
</dbReference>
<dbReference type="STRING" id="1612.ABB44_07080"/>
<evidence type="ECO:0000256" key="1">
    <source>
        <dbReference type="ARBA" id="ARBA00004496"/>
    </source>
</evidence>
<dbReference type="InterPro" id="IPR004516">
    <property type="entry name" value="HisRS/HisZ"/>
</dbReference>
<feature type="binding site" evidence="10">
    <location>
        <begin position="77"/>
        <end position="79"/>
    </location>
    <ligand>
        <name>L-histidine</name>
        <dbReference type="ChEBI" id="CHEBI:57595"/>
    </ligand>
</feature>
<dbReference type="CDD" id="cd00773">
    <property type="entry name" value="HisRS-like_core"/>
    <property type="match status" value="1"/>
</dbReference>
<dbReference type="InterPro" id="IPR045864">
    <property type="entry name" value="aa-tRNA-synth_II/BPL/LPL"/>
</dbReference>
<proteinExistence type="inferred from homology"/>
<feature type="binding site" evidence="10">
    <location>
        <position position="123"/>
    </location>
    <ligand>
        <name>L-histidine</name>
        <dbReference type="ChEBI" id="CHEBI:57595"/>
    </ligand>
</feature>